<comment type="subcellular location">
    <subcellularLocation>
        <location evidence="2">Cell membrane</location>
        <topology evidence="2">Lipid-anchor</topology>
        <topology evidence="2">GPI-anchor</topology>
    </subcellularLocation>
</comment>
<dbReference type="AlphaFoldDB" id="A0A1J0R872"/>
<dbReference type="VEuPathDB" id="TriTrypDB:Tb427_000076400"/>
<dbReference type="Gene3D" id="4.10.110.20">
    <property type="entry name" value="Variant surface glycoprotein MITAT 1.2, VSG 221, C-terminal domain"/>
    <property type="match status" value="1"/>
</dbReference>
<dbReference type="VEuPathDB" id="TriTrypDB:Tb11.v5.1029"/>
<dbReference type="GO" id="GO:0098552">
    <property type="term" value="C:side of membrane"/>
    <property type="evidence" value="ECO:0007669"/>
    <property type="project" value="UniProtKB-KW"/>
</dbReference>
<evidence type="ECO:0000256" key="6">
    <source>
        <dbReference type="ARBA" id="ARBA00023136"/>
    </source>
</evidence>
<feature type="chain" id="PRO_5012136427" evidence="10">
    <location>
        <begin position="23"/>
        <end position="505"/>
    </location>
</feature>
<dbReference type="SUPFAM" id="SSF118251">
    <property type="entry name" value="Variant surface glycoprotein MITAT 1.2, VSG 221, C-terminal domain"/>
    <property type="match status" value="1"/>
</dbReference>
<evidence type="ECO:0000256" key="3">
    <source>
        <dbReference type="ARBA" id="ARBA00022475"/>
    </source>
</evidence>
<reference evidence="12" key="1">
    <citation type="submission" date="2016-08" db="EMBL/GenBank/DDBJ databases">
        <title>VSG repertoire of Trypanosoma brucei EATRO 1125.</title>
        <authorList>
            <person name="Cross G.A."/>
        </authorList>
    </citation>
    <scope>NUCLEOTIDE SEQUENCE</scope>
    <source>
        <strain evidence="12">EATRO 1125</strain>
    </source>
</reference>
<dbReference type="InterPro" id="IPR027446">
    <property type="entry name" value="VSG_C_dom_sf"/>
</dbReference>
<feature type="region of interest" description="Disordered" evidence="9">
    <location>
        <begin position="465"/>
        <end position="505"/>
    </location>
</feature>
<sequence length="505" mass="54910">MFLRLLFLLGLLLAAATRKTEATANANSKQHGVMCWHTAIVEAARPAKELKTDPTEAVNEILAVNMSLSDAKWQALFNSSDETNSWDKQDKKLTGAKYATDWQESWGQWREAKKKAVADKMNLQGAQTWLPITSHAQRTAASLAVRQIAARALAWKAQYDAEMTIVKDEDTNPIKSKLTAVLYGGDGKKAEIKGGATYKEGSNYATICVGSKTRLSLAGDLACLCMGQTAEKTCHEGFDGYNLNAEQNIAAQWTALRKSCKSKTPAMLTAADIKAALGAFRTALSHKENGGETKMFLGTTDAHDCNDSANKMCVDYDEYNAKSGTSTWHDIPWVNNLEAAALGFEKQAAAATAAEAAASQIQAALDETKVIYSAALAWELSPGNTKIPNTDNMAEEPPIKSDKLTPNVCAGKRVGTSCKDGCKEITENGEKKCVVDQTYKPKQEEEENQDGKTYCFNHTTQQACGEENKGKSRPVCGCSKNKVGEEENDIEKRRNGSFLSNKTVV</sequence>
<feature type="signal peptide" evidence="10">
    <location>
        <begin position="1"/>
        <end position="22"/>
    </location>
</feature>
<organism evidence="12">
    <name type="scientific">Trypanosoma brucei</name>
    <dbReference type="NCBI Taxonomy" id="5691"/>
    <lineage>
        <taxon>Eukaryota</taxon>
        <taxon>Discoba</taxon>
        <taxon>Euglenozoa</taxon>
        <taxon>Kinetoplastea</taxon>
        <taxon>Metakinetoplastina</taxon>
        <taxon>Trypanosomatida</taxon>
        <taxon>Trypanosomatidae</taxon>
        <taxon>Trypanosoma</taxon>
    </lineage>
</organism>
<keyword evidence="7" id="KW-0325">Glycoprotein</keyword>
<evidence type="ECO:0000313" key="12">
    <source>
        <dbReference type="EMBL" id="APD74014.1"/>
    </source>
</evidence>
<feature type="compositionally biased region" description="Basic and acidic residues" evidence="9">
    <location>
        <begin position="482"/>
        <end position="494"/>
    </location>
</feature>
<evidence type="ECO:0000256" key="9">
    <source>
        <dbReference type="SAM" id="MobiDB-lite"/>
    </source>
</evidence>
<keyword evidence="4" id="KW-0336">GPI-anchor</keyword>
<keyword evidence="3" id="KW-1003">Cell membrane</keyword>
<dbReference type="InterPro" id="IPR025932">
    <property type="entry name" value="Trypano_VSG_B_N_dom"/>
</dbReference>
<dbReference type="Pfam" id="PF13206">
    <property type="entry name" value="VSG_B"/>
    <property type="match status" value="1"/>
</dbReference>
<dbReference type="EMBL" id="KX700058">
    <property type="protein sequence ID" value="APD74014.1"/>
    <property type="molecule type" value="Genomic_DNA"/>
</dbReference>
<evidence type="ECO:0000256" key="4">
    <source>
        <dbReference type="ARBA" id="ARBA00022622"/>
    </source>
</evidence>
<evidence type="ECO:0000256" key="8">
    <source>
        <dbReference type="ARBA" id="ARBA00023288"/>
    </source>
</evidence>
<dbReference type="VEuPathDB" id="TriTrypDB:Tb427_000076300"/>
<keyword evidence="5 10" id="KW-0732">Signal</keyword>
<proteinExistence type="predicted"/>
<evidence type="ECO:0000256" key="10">
    <source>
        <dbReference type="SAM" id="SignalP"/>
    </source>
</evidence>
<evidence type="ECO:0000256" key="7">
    <source>
        <dbReference type="ARBA" id="ARBA00023180"/>
    </source>
</evidence>
<evidence type="ECO:0000259" key="11">
    <source>
        <dbReference type="Pfam" id="PF13206"/>
    </source>
</evidence>
<accession>A0A1J0R872</accession>
<dbReference type="VEuPathDB" id="TriTrypDB:Tb1125.11.17750"/>
<name>A0A1J0R872_9TRYP</name>
<comment type="function">
    <text evidence="1">VSG forms a coat on the surface of the parasite. The trypanosome evades the immune response of the host by expressing a series of antigenically distinct VSGs from an estimated 1000 VSG genes.</text>
</comment>
<dbReference type="GO" id="GO:0005886">
    <property type="term" value="C:plasma membrane"/>
    <property type="evidence" value="ECO:0007669"/>
    <property type="project" value="UniProtKB-SubCell"/>
</dbReference>
<evidence type="ECO:0000256" key="5">
    <source>
        <dbReference type="ARBA" id="ARBA00022729"/>
    </source>
</evidence>
<protein>
    <submittedName>
        <fullName evidence="12">Variant surface glycoprotein 1125.2524</fullName>
    </submittedName>
</protein>
<evidence type="ECO:0000256" key="2">
    <source>
        <dbReference type="ARBA" id="ARBA00004609"/>
    </source>
</evidence>
<feature type="domain" description="Trypanosome variant surface glycoprotein B-type N-terminal" evidence="11">
    <location>
        <begin position="11"/>
        <end position="362"/>
    </location>
</feature>
<keyword evidence="8" id="KW-0449">Lipoprotein</keyword>
<evidence type="ECO:0000256" key="1">
    <source>
        <dbReference type="ARBA" id="ARBA00002523"/>
    </source>
</evidence>
<keyword evidence="6" id="KW-0472">Membrane</keyword>